<keyword evidence="5" id="KW-1185">Reference proteome</keyword>
<dbReference type="InterPro" id="IPR032812">
    <property type="entry name" value="SbsA_Ig"/>
</dbReference>
<dbReference type="AlphaFoldDB" id="A0A1U7NVF8"/>
<evidence type="ECO:0000256" key="1">
    <source>
        <dbReference type="ARBA" id="ARBA00022729"/>
    </source>
</evidence>
<dbReference type="EMBL" id="MSTI01000123">
    <property type="protein sequence ID" value="OLV16896.1"/>
    <property type="molecule type" value="Genomic_DNA"/>
</dbReference>
<reference evidence="4 5" key="1">
    <citation type="submission" date="2017-01" db="EMBL/GenBank/DDBJ databases">
        <title>Genome Analysis of Deinococcus marmoris KOPRI26562.</title>
        <authorList>
            <person name="Kim J.H."/>
            <person name="Oh H.-M."/>
        </authorList>
    </citation>
    <scope>NUCLEOTIDE SEQUENCE [LARGE SCALE GENOMIC DNA]</scope>
    <source>
        <strain evidence="4 5">KOPRI26562</strain>
    </source>
</reference>
<name>A0A1U7NVF8_9DEIO</name>
<organism evidence="4 5">
    <name type="scientific">Deinococcus marmoris</name>
    <dbReference type="NCBI Taxonomy" id="249408"/>
    <lineage>
        <taxon>Bacteria</taxon>
        <taxon>Thermotogati</taxon>
        <taxon>Deinococcota</taxon>
        <taxon>Deinococci</taxon>
        <taxon>Deinococcales</taxon>
        <taxon>Deinococcaceae</taxon>
        <taxon>Deinococcus</taxon>
    </lineage>
</organism>
<accession>A0A1U7NVF8</accession>
<dbReference type="Pfam" id="PF13205">
    <property type="entry name" value="Big_5"/>
    <property type="match status" value="1"/>
</dbReference>
<dbReference type="Proteomes" id="UP000186607">
    <property type="component" value="Unassembled WGS sequence"/>
</dbReference>
<gene>
    <name evidence="4" type="ORF">BOO71_0010555</name>
</gene>
<proteinExistence type="predicted"/>
<dbReference type="OrthoDB" id="64107at2"/>
<comment type="caution">
    <text evidence="4">The sequence shown here is derived from an EMBL/GenBank/DDBJ whole genome shotgun (WGS) entry which is preliminary data.</text>
</comment>
<feature type="domain" description="SbsA Ig-like" evidence="3">
    <location>
        <begin position="34"/>
        <end position="138"/>
    </location>
</feature>
<dbReference type="Gene3D" id="2.60.40.3710">
    <property type="match status" value="1"/>
</dbReference>
<protein>
    <recommendedName>
        <fullName evidence="3">SbsA Ig-like domain-containing protein</fullName>
    </recommendedName>
</protein>
<evidence type="ECO:0000313" key="4">
    <source>
        <dbReference type="EMBL" id="OLV16896.1"/>
    </source>
</evidence>
<evidence type="ECO:0000256" key="2">
    <source>
        <dbReference type="SAM" id="SignalP"/>
    </source>
</evidence>
<evidence type="ECO:0000313" key="5">
    <source>
        <dbReference type="Proteomes" id="UP000186607"/>
    </source>
</evidence>
<feature type="signal peptide" evidence="2">
    <location>
        <begin position="1"/>
        <end position="18"/>
    </location>
</feature>
<keyword evidence="1 2" id="KW-0732">Signal</keyword>
<evidence type="ECO:0000259" key="3">
    <source>
        <dbReference type="Pfam" id="PF13205"/>
    </source>
</evidence>
<dbReference type="STRING" id="249408.BOO71_0010555"/>
<sequence length="323" mass="34058">MHAILKMTALLTATLCLASCGGGGTPAPVPDPDLTAPTVVSITPANGAKGVSKNTKIVVTFSEKMNQAVTQAAYESTDLPADAVTFSWNTDGTVLTINPNQDLYYDSAAARIYAFKLTHAAQDVAGNALPLKSSSFKTFRMLAYDVWGTAALDGWVRGDGAVNTTSDRLRVGDGDASENNAAYRSFLSFDLSGLPAAHKGIESAMMIVEQTLIEGTPYTDLSVGPDALMMEPVNYGAALTSADFNTAALSSITDPMKKSKITNYALSVGSAVQADVSAGRTRSQYRLRFPSPTDGDGNADIVSLNSGENKGERPLLTVFYLMQ</sequence>
<feature type="chain" id="PRO_5010564261" description="SbsA Ig-like domain-containing protein" evidence="2">
    <location>
        <begin position="19"/>
        <end position="323"/>
    </location>
</feature>